<proteinExistence type="predicted"/>
<dbReference type="Proteomes" id="UP001208570">
    <property type="component" value="Unassembled WGS sequence"/>
</dbReference>
<gene>
    <name evidence="1" type="ORF">LSH36_328g03000</name>
</gene>
<dbReference type="AlphaFoldDB" id="A0AAD9N325"/>
<evidence type="ECO:0000313" key="2">
    <source>
        <dbReference type="Proteomes" id="UP001208570"/>
    </source>
</evidence>
<dbReference type="EMBL" id="JAODUP010000328">
    <property type="protein sequence ID" value="KAK2152454.1"/>
    <property type="molecule type" value="Genomic_DNA"/>
</dbReference>
<keyword evidence="2" id="KW-1185">Reference proteome</keyword>
<accession>A0AAD9N325</accession>
<organism evidence="1 2">
    <name type="scientific">Paralvinella palmiformis</name>
    <dbReference type="NCBI Taxonomy" id="53620"/>
    <lineage>
        <taxon>Eukaryota</taxon>
        <taxon>Metazoa</taxon>
        <taxon>Spiralia</taxon>
        <taxon>Lophotrochozoa</taxon>
        <taxon>Annelida</taxon>
        <taxon>Polychaeta</taxon>
        <taxon>Sedentaria</taxon>
        <taxon>Canalipalpata</taxon>
        <taxon>Terebellida</taxon>
        <taxon>Terebelliformia</taxon>
        <taxon>Alvinellidae</taxon>
        <taxon>Paralvinella</taxon>
    </lineage>
</organism>
<reference evidence="1" key="1">
    <citation type="journal article" date="2023" name="Mol. Biol. Evol.">
        <title>Third-Generation Sequencing Reveals the Adaptive Role of the Epigenome in Three Deep-Sea Polychaetes.</title>
        <authorList>
            <person name="Perez M."/>
            <person name="Aroh O."/>
            <person name="Sun Y."/>
            <person name="Lan Y."/>
            <person name="Juniper S.K."/>
            <person name="Young C.R."/>
            <person name="Angers B."/>
            <person name="Qian P.Y."/>
        </authorList>
    </citation>
    <scope>NUCLEOTIDE SEQUENCE</scope>
    <source>
        <strain evidence="1">P08H-3</strain>
    </source>
</reference>
<comment type="caution">
    <text evidence="1">The sequence shown here is derived from an EMBL/GenBank/DDBJ whole genome shotgun (WGS) entry which is preliminary data.</text>
</comment>
<protein>
    <submittedName>
        <fullName evidence="1">Uncharacterized protein</fullName>
    </submittedName>
</protein>
<sequence length="90" mass="10234">MTRRLHRTTPPLQRQLLIKAMHLERMLYNQYYLGITPRGSRDVNTGVSFNLSCMNTAGTGVEWGLSSPLGVTVIENTKRHPFVIFSSEKL</sequence>
<name>A0AAD9N325_9ANNE</name>
<evidence type="ECO:0000313" key="1">
    <source>
        <dbReference type="EMBL" id="KAK2152454.1"/>
    </source>
</evidence>